<name>A0A563W149_9CYAN</name>
<organism evidence="1 2">
    <name type="scientific">Hyella patelloides LEGE 07179</name>
    <dbReference type="NCBI Taxonomy" id="945734"/>
    <lineage>
        <taxon>Bacteria</taxon>
        <taxon>Bacillati</taxon>
        <taxon>Cyanobacteriota</taxon>
        <taxon>Cyanophyceae</taxon>
        <taxon>Pleurocapsales</taxon>
        <taxon>Hyellaceae</taxon>
        <taxon>Hyella</taxon>
    </lineage>
</organism>
<sequence length="44" mass="5007">MLMKAIILIKGGVFVLKRMLTFSPVYQLLQSIHNKLIALNSIFC</sequence>
<protein>
    <submittedName>
        <fullName evidence="1">Uncharacterized protein</fullName>
    </submittedName>
</protein>
<proteinExistence type="predicted"/>
<dbReference type="AlphaFoldDB" id="A0A563W149"/>
<dbReference type="EMBL" id="CAACVJ010000556">
    <property type="protein sequence ID" value="VEP17408.1"/>
    <property type="molecule type" value="Genomic_DNA"/>
</dbReference>
<keyword evidence="2" id="KW-1185">Reference proteome</keyword>
<reference evidence="1 2" key="1">
    <citation type="submission" date="2019-01" db="EMBL/GenBank/DDBJ databases">
        <authorList>
            <person name="Brito A."/>
        </authorList>
    </citation>
    <scope>NUCLEOTIDE SEQUENCE [LARGE SCALE GENOMIC DNA]</scope>
    <source>
        <strain evidence="1">1</strain>
    </source>
</reference>
<accession>A0A563W149</accession>
<evidence type="ECO:0000313" key="2">
    <source>
        <dbReference type="Proteomes" id="UP000320055"/>
    </source>
</evidence>
<dbReference type="Proteomes" id="UP000320055">
    <property type="component" value="Unassembled WGS sequence"/>
</dbReference>
<evidence type="ECO:0000313" key="1">
    <source>
        <dbReference type="EMBL" id="VEP17408.1"/>
    </source>
</evidence>
<gene>
    <name evidence="1" type="ORF">H1P_60064</name>
</gene>